<dbReference type="InterPro" id="IPR033121">
    <property type="entry name" value="PEPTIDASE_A1"/>
</dbReference>
<dbReference type="SUPFAM" id="SSF50630">
    <property type="entry name" value="Acid proteases"/>
    <property type="match status" value="1"/>
</dbReference>
<feature type="active site" evidence="2">
    <location>
        <position position="86"/>
    </location>
</feature>
<dbReference type="GO" id="GO:0006508">
    <property type="term" value="P:proteolysis"/>
    <property type="evidence" value="ECO:0007669"/>
    <property type="project" value="InterPro"/>
</dbReference>
<feature type="domain" description="Peptidase A1" evidence="4">
    <location>
        <begin position="68"/>
        <end position="387"/>
    </location>
</feature>
<dbReference type="PANTHER" id="PTHR47966">
    <property type="entry name" value="BETA-SITE APP-CLEAVING ENZYME, ISOFORM A-RELATED"/>
    <property type="match status" value="1"/>
</dbReference>
<name>A0A1Q8RP51_9PEZI</name>
<evidence type="ECO:0000313" key="5">
    <source>
        <dbReference type="EMBL" id="OLN86099.1"/>
    </source>
</evidence>
<evidence type="ECO:0000256" key="1">
    <source>
        <dbReference type="ARBA" id="ARBA00007447"/>
    </source>
</evidence>
<reference evidence="5 6" key="1">
    <citation type="submission" date="2016-11" db="EMBL/GenBank/DDBJ databases">
        <title>Draft Genome Assembly of Colletotrichum chlorophyti a pathogen of herbaceous plants.</title>
        <authorList>
            <person name="Gan P."/>
            <person name="Narusaka M."/>
            <person name="Tsushima A."/>
            <person name="Narusaka Y."/>
            <person name="Takano Y."/>
            <person name="Shirasu K."/>
        </authorList>
    </citation>
    <scope>NUCLEOTIDE SEQUENCE [LARGE SCALE GENOMIC DNA]</scope>
    <source>
        <strain evidence="5 6">NTL11</strain>
    </source>
</reference>
<dbReference type="AlphaFoldDB" id="A0A1Q8RP51"/>
<feature type="signal peptide" evidence="3">
    <location>
        <begin position="1"/>
        <end position="17"/>
    </location>
</feature>
<sequence>MVARLLPLVAVAACASAASLPRDESKSTPGVLSLPVYQDIRLHPLEQLRRRQVSDTDVPVYNVSATTYLIDLEIGTPGQKTTVAIDTGSSELWVNPNCANAGPDSQVQSCNANGHYDPRDSSTSSITRNTSNIRYGKGEVQLQYVADNITLPGSDINLRNTMFGYALDSIDLNRGILGLSFGLTHGNTDYKTVVEEMKDQNIIESLTMGIALGTKDERTGSGLISFGGVDTKKFSGSLHTAPVLGPQNRENLWRYWVQLDAVGLTDSNGRSTTYSDTPFPVFFDTGATLSYLPSSLVDSLGSALGRLNSNVNMYVVPCNLQGTIDFTFGGYTMKVPLSEFVWEIQRNPTACVLGADKTTNSAFLLGDSFLRSTYVVFDQETPALHFAPYVNCGSNLQKIPLGANATARFTGECEGGSNSNNNNNGNGNDENAAGRSVVNMWLVAGALMAVQIFMSSL</sequence>
<dbReference type="EMBL" id="MPGH01000135">
    <property type="protein sequence ID" value="OLN86099.1"/>
    <property type="molecule type" value="Genomic_DNA"/>
</dbReference>
<proteinExistence type="inferred from homology"/>
<keyword evidence="3" id="KW-0732">Signal</keyword>
<evidence type="ECO:0000256" key="2">
    <source>
        <dbReference type="PIRSR" id="PIRSR601461-1"/>
    </source>
</evidence>
<feature type="chain" id="PRO_5012412460" evidence="3">
    <location>
        <begin position="18"/>
        <end position="457"/>
    </location>
</feature>
<evidence type="ECO:0000256" key="3">
    <source>
        <dbReference type="SAM" id="SignalP"/>
    </source>
</evidence>
<dbReference type="PANTHER" id="PTHR47966:SF65">
    <property type="entry name" value="ASPARTIC-TYPE ENDOPEPTIDASE"/>
    <property type="match status" value="1"/>
</dbReference>
<organism evidence="5 6">
    <name type="scientific">Colletotrichum chlorophyti</name>
    <dbReference type="NCBI Taxonomy" id="708187"/>
    <lineage>
        <taxon>Eukaryota</taxon>
        <taxon>Fungi</taxon>
        <taxon>Dikarya</taxon>
        <taxon>Ascomycota</taxon>
        <taxon>Pezizomycotina</taxon>
        <taxon>Sordariomycetes</taxon>
        <taxon>Hypocreomycetidae</taxon>
        <taxon>Glomerellales</taxon>
        <taxon>Glomerellaceae</taxon>
        <taxon>Colletotrichum</taxon>
    </lineage>
</organism>
<accession>A0A1Q8RP51</accession>
<dbReference type="Gene3D" id="2.40.70.10">
    <property type="entry name" value="Acid Proteases"/>
    <property type="match status" value="2"/>
</dbReference>
<keyword evidence="6" id="KW-1185">Reference proteome</keyword>
<comment type="similarity">
    <text evidence="1">Belongs to the peptidase A1 family.</text>
</comment>
<dbReference type="STRING" id="708187.A0A1Q8RP51"/>
<comment type="caution">
    <text evidence="5">The sequence shown here is derived from an EMBL/GenBank/DDBJ whole genome shotgun (WGS) entry which is preliminary data.</text>
</comment>
<dbReference type="PRINTS" id="PR00792">
    <property type="entry name" value="PEPSIN"/>
</dbReference>
<dbReference type="GO" id="GO:0004190">
    <property type="term" value="F:aspartic-type endopeptidase activity"/>
    <property type="evidence" value="ECO:0007669"/>
    <property type="project" value="InterPro"/>
</dbReference>
<dbReference type="PROSITE" id="PS51767">
    <property type="entry name" value="PEPTIDASE_A1"/>
    <property type="match status" value="1"/>
</dbReference>
<dbReference type="OrthoDB" id="771136at2759"/>
<evidence type="ECO:0000259" key="4">
    <source>
        <dbReference type="PROSITE" id="PS51767"/>
    </source>
</evidence>
<dbReference type="InterPro" id="IPR001461">
    <property type="entry name" value="Aspartic_peptidase_A1"/>
</dbReference>
<dbReference type="Proteomes" id="UP000186583">
    <property type="component" value="Unassembled WGS sequence"/>
</dbReference>
<dbReference type="InterPro" id="IPR021109">
    <property type="entry name" value="Peptidase_aspartic_dom_sf"/>
</dbReference>
<dbReference type="Pfam" id="PF00026">
    <property type="entry name" value="Asp"/>
    <property type="match status" value="1"/>
</dbReference>
<protein>
    <submittedName>
        <fullName evidence="5">Candidapepsin-8</fullName>
    </submittedName>
</protein>
<evidence type="ECO:0000313" key="6">
    <source>
        <dbReference type="Proteomes" id="UP000186583"/>
    </source>
</evidence>
<feature type="active site" evidence="2">
    <location>
        <position position="284"/>
    </location>
</feature>
<gene>
    <name evidence="5" type="ORF">CCHL11_05274</name>
</gene>